<proteinExistence type="predicted"/>
<evidence type="ECO:0000313" key="1">
    <source>
        <dbReference type="EMBL" id="SIS06667.1"/>
    </source>
</evidence>
<organism evidence="1 2">
    <name type="scientific">Roseovarius nanhaiticus</name>
    <dbReference type="NCBI Taxonomy" id="573024"/>
    <lineage>
        <taxon>Bacteria</taxon>
        <taxon>Pseudomonadati</taxon>
        <taxon>Pseudomonadota</taxon>
        <taxon>Alphaproteobacteria</taxon>
        <taxon>Rhodobacterales</taxon>
        <taxon>Roseobacteraceae</taxon>
        <taxon>Roseovarius</taxon>
    </lineage>
</organism>
<evidence type="ECO:0000313" key="2">
    <source>
        <dbReference type="Proteomes" id="UP000186019"/>
    </source>
</evidence>
<gene>
    <name evidence="1" type="ORF">SAMN05421666_1598</name>
</gene>
<dbReference type="RefSeq" id="WP_076532483.1">
    <property type="nucleotide sequence ID" value="NZ_FOAC01000001.1"/>
</dbReference>
<dbReference type="OrthoDB" id="14727at2"/>
<protein>
    <submittedName>
        <fullName evidence="1">Uncharacterized protein</fullName>
    </submittedName>
</protein>
<sequence length="121" mass="12614">MTVTTPDCGCCNAWSDLALQDGFDIEIIENIDPAAFKRTRSVPHELISCHSTVMDDDVAKKHARVDANRKLMAGGSEITGIAAPGLPAFSPCIGDDPNSPFEVIASGNSAGGGEYLFCAGA</sequence>
<dbReference type="AlphaFoldDB" id="A0A1N7G271"/>
<name>A0A1N7G271_9RHOB</name>
<keyword evidence="2" id="KW-1185">Reference proteome</keyword>
<reference evidence="1 2" key="1">
    <citation type="submission" date="2017-01" db="EMBL/GenBank/DDBJ databases">
        <authorList>
            <person name="Mah S.A."/>
            <person name="Swanson W.J."/>
            <person name="Moy G.W."/>
            <person name="Vacquier V.D."/>
        </authorList>
    </citation>
    <scope>NUCLEOTIDE SEQUENCE [LARGE SCALE GENOMIC DNA]</scope>
    <source>
        <strain evidence="1 2">DSM 29590</strain>
    </source>
</reference>
<accession>A0A1N7G271</accession>
<dbReference type="EMBL" id="FTNV01000001">
    <property type="protein sequence ID" value="SIS06667.1"/>
    <property type="molecule type" value="Genomic_DNA"/>
</dbReference>
<dbReference type="Proteomes" id="UP000186019">
    <property type="component" value="Unassembled WGS sequence"/>
</dbReference>